<evidence type="ECO:0000256" key="1">
    <source>
        <dbReference type="SAM" id="MobiDB-lite"/>
    </source>
</evidence>
<dbReference type="EMBL" id="JAHRIQ010001493">
    <property type="protein sequence ID" value="MEQ2221483.1"/>
    <property type="molecule type" value="Genomic_DNA"/>
</dbReference>
<dbReference type="InterPro" id="IPR013761">
    <property type="entry name" value="SAM/pointed_sf"/>
</dbReference>
<dbReference type="PANTHER" id="PTHR21290:SF25">
    <property type="entry name" value="SPHINGOMYELIN SYNTHASE-RELATED PROTEIN 1"/>
    <property type="match status" value="1"/>
</dbReference>
<dbReference type="Gene3D" id="1.10.150.50">
    <property type="entry name" value="Transcription Factor, Ets-1"/>
    <property type="match status" value="1"/>
</dbReference>
<dbReference type="SUPFAM" id="SSF47769">
    <property type="entry name" value="SAM/Pointed domain"/>
    <property type="match status" value="1"/>
</dbReference>
<evidence type="ECO:0000313" key="4">
    <source>
        <dbReference type="Proteomes" id="UP001482620"/>
    </source>
</evidence>
<dbReference type="InterPro" id="IPR045221">
    <property type="entry name" value="Sphingomyelin_synth-like"/>
</dbReference>
<dbReference type="PANTHER" id="PTHR21290">
    <property type="entry name" value="SPHINGOMYELIN SYNTHETASE"/>
    <property type="match status" value="1"/>
</dbReference>
<protein>
    <submittedName>
        <fullName evidence="3">Uncharacterized protein</fullName>
    </submittedName>
</protein>
<proteinExistence type="predicted"/>
<dbReference type="Proteomes" id="UP001482620">
    <property type="component" value="Unassembled WGS sequence"/>
</dbReference>
<gene>
    <name evidence="3" type="ORF">ILYODFUR_016414</name>
</gene>
<evidence type="ECO:0000313" key="3">
    <source>
        <dbReference type="EMBL" id="MEQ2221483.1"/>
    </source>
</evidence>
<feature type="region of interest" description="Disordered" evidence="1">
    <location>
        <begin position="1"/>
        <end position="20"/>
    </location>
</feature>
<sequence>MPLCSFPEGEETVPSTQPVTDTNSCLRHVGHDTILGVEKLPESCSETSSSTVTSKQDVRHRIDGLSLLALTEADLRGPPLSLTVLGDIKRLTVALRRLQMENKPELEELGLWPLDSLSAGLELGAPRAEWSCDGAERRGCNGADHLCNGPVLRLRNSSSLGCVPRAVLCQTHSNGGFQQPMAGRLDPEVWKTVISSIYVFLVCGLTSFVMVVVHERVPDMRTYPPLPDIFLDSVPRIPWAFVMAEACGLILCYMFLLILLLHKHRYSHFQPIPSHCPLLITPRVLK</sequence>
<feature type="transmembrane region" description="Helical" evidence="2">
    <location>
        <begin position="197"/>
        <end position="217"/>
    </location>
</feature>
<evidence type="ECO:0000256" key="2">
    <source>
        <dbReference type="SAM" id="Phobius"/>
    </source>
</evidence>
<keyword evidence="2" id="KW-0472">Membrane</keyword>
<reference evidence="3 4" key="1">
    <citation type="submission" date="2021-06" db="EMBL/GenBank/DDBJ databases">
        <authorList>
            <person name="Palmer J.M."/>
        </authorList>
    </citation>
    <scope>NUCLEOTIDE SEQUENCE [LARGE SCALE GENOMIC DNA]</scope>
    <source>
        <strain evidence="4">if_2019</strain>
        <tissue evidence="3">Muscle</tissue>
    </source>
</reference>
<keyword evidence="2" id="KW-1133">Transmembrane helix</keyword>
<keyword evidence="4" id="KW-1185">Reference proteome</keyword>
<feature type="transmembrane region" description="Helical" evidence="2">
    <location>
        <begin position="237"/>
        <end position="261"/>
    </location>
</feature>
<name>A0ABV0SPM4_9TELE</name>
<organism evidence="3 4">
    <name type="scientific">Ilyodon furcidens</name>
    <name type="common">goldbreast splitfin</name>
    <dbReference type="NCBI Taxonomy" id="33524"/>
    <lineage>
        <taxon>Eukaryota</taxon>
        <taxon>Metazoa</taxon>
        <taxon>Chordata</taxon>
        <taxon>Craniata</taxon>
        <taxon>Vertebrata</taxon>
        <taxon>Euteleostomi</taxon>
        <taxon>Actinopterygii</taxon>
        <taxon>Neopterygii</taxon>
        <taxon>Teleostei</taxon>
        <taxon>Neoteleostei</taxon>
        <taxon>Acanthomorphata</taxon>
        <taxon>Ovalentaria</taxon>
        <taxon>Atherinomorphae</taxon>
        <taxon>Cyprinodontiformes</taxon>
        <taxon>Goodeidae</taxon>
        <taxon>Ilyodon</taxon>
    </lineage>
</organism>
<keyword evidence="2" id="KW-0812">Transmembrane</keyword>
<comment type="caution">
    <text evidence="3">The sequence shown here is derived from an EMBL/GenBank/DDBJ whole genome shotgun (WGS) entry which is preliminary data.</text>
</comment>
<accession>A0ABV0SPM4</accession>